<dbReference type="STRING" id="471855.Shel_14480"/>
<dbReference type="eggNOG" id="COG3475">
    <property type="taxonomic scope" value="Bacteria"/>
</dbReference>
<gene>
    <name evidence="1" type="ordered locus">Shel_14480</name>
</gene>
<name>C7N6D3_SLAHD</name>
<protein>
    <submittedName>
        <fullName evidence="1">Uncharacterized protein</fullName>
    </submittedName>
</protein>
<evidence type="ECO:0000313" key="2">
    <source>
        <dbReference type="Proteomes" id="UP000002026"/>
    </source>
</evidence>
<evidence type="ECO:0000313" key="1">
    <source>
        <dbReference type="EMBL" id="ACV22468.1"/>
    </source>
</evidence>
<dbReference type="EMBL" id="CP001684">
    <property type="protein sequence ID" value="ACV22468.1"/>
    <property type="molecule type" value="Genomic_DNA"/>
</dbReference>
<dbReference type="KEGG" id="shi:Shel_14480"/>
<dbReference type="HOGENOM" id="CLU_681332_0_0_11"/>
<accession>C7N6D3</accession>
<proteinExistence type="predicted"/>
<dbReference type="AlphaFoldDB" id="C7N6D3"/>
<sequence>MREFDSECAQQHVPYALFGQTDMLARNHKEFRNSTYEFHVMMPANKVHSVLDALLKQGGDQREVESLATNPLLRWNTYRYVHAGTTLVNRDDFLHFKCRGVALEIHPVYSKGPSKIRAALSLGNHAAHLKPSVSFKFKNEKQETAYGYYRKTVQYLGEQRVANYLEGFCKKSGSLKAGRGCLETLDGAIKTVEKLDLTNTKKVSFEGLDLPVLVSYESYLKAYFGSKWKEESKKKQRPANTSAVISSATRPYKESIEAFKGIGVDFDDLDARYVKYEDLLRDVLPVSKKNTDHDYHIATLCGHRIDTYAELRGKEDELHRLIAAGNFTQAKAIMHSYLEYTDKYLKMGLGFFVSQELHDIAAAIWEHDGDKEKGAKVLSCVPPALKTRNLDETVGAFLAERSEK</sequence>
<reference evidence="1 2" key="1">
    <citation type="journal article" date="2009" name="Stand. Genomic Sci.">
        <title>Complete genome sequence of Slackia heliotrinireducens type strain (RHS 1).</title>
        <authorList>
            <person name="Pukall R."/>
            <person name="Lapidus A."/>
            <person name="Nolan M."/>
            <person name="Copeland A."/>
            <person name="Glavina Del Rio T."/>
            <person name="Lucas S."/>
            <person name="Chen F."/>
            <person name="Tice H."/>
            <person name="Cheng J.F."/>
            <person name="Chertkov O."/>
            <person name="Bruce D."/>
            <person name="Goodwin L."/>
            <person name="Kuske C."/>
            <person name="Brettin T."/>
            <person name="Detter J.C."/>
            <person name="Han C."/>
            <person name="Pitluck S."/>
            <person name="Pati A."/>
            <person name="Mavrommatis K."/>
            <person name="Ivanova N."/>
            <person name="Ovchinnikova G."/>
            <person name="Chen A."/>
            <person name="Palaniappan K."/>
            <person name="Schneider S."/>
            <person name="Rohde M."/>
            <person name="Chain P."/>
            <person name="D'haeseleer P."/>
            <person name="Goker M."/>
            <person name="Bristow J."/>
            <person name="Eisen J.A."/>
            <person name="Markowitz V."/>
            <person name="Kyrpides N.C."/>
            <person name="Klenk H.P."/>
            <person name="Hugenholtz P."/>
        </authorList>
    </citation>
    <scope>NUCLEOTIDE SEQUENCE [LARGE SCALE GENOMIC DNA]</scope>
    <source>
        <strain evidence="2">ATCC 29202 / DSM 20476 / NCTC 11029 / RHS 1</strain>
    </source>
</reference>
<organism evidence="1 2">
    <name type="scientific">Slackia heliotrinireducens (strain ATCC 29202 / DSM 20476 / NCTC 11029 / RHS 1)</name>
    <name type="common">Peptococcus heliotrinreducens</name>
    <dbReference type="NCBI Taxonomy" id="471855"/>
    <lineage>
        <taxon>Bacteria</taxon>
        <taxon>Bacillati</taxon>
        <taxon>Actinomycetota</taxon>
        <taxon>Coriobacteriia</taxon>
        <taxon>Eggerthellales</taxon>
        <taxon>Eggerthellaceae</taxon>
        <taxon>Slackia</taxon>
    </lineage>
</organism>
<dbReference type="Proteomes" id="UP000002026">
    <property type="component" value="Chromosome"/>
</dbReference>
<keyword evidence="2" id="KW-1185">Reference proteome</keyword>